<protein>
    <submittedName>
        <fullName evidence="4">Sugar ABC transporter substrate-binding protein</fullName>
    </submittedName>
</protein>
<evidence type="ECO:0000259" key="3">
    <source>
        <dbReference type="Pfam" id="PF13407"/>
    </source>
</evidence>
<dbReference type="InterPro" id="IPR025997">
    <property type="entry name" value="SBP_2_dom"/>
</dbReference>
<dbReference type="EMBL" id="BOMV01000060">
    <property type="protein sequence ID" value="GIE98119.1"/>
    <property type="molecule type" value="Genomic_DNA"/>
</dbReference>
<evidence type="ECO:0000256" key="1">
    <source>
        <dbReference type="ARBA" id="ARBA00004196"/>
    </source>
</evidence>
<reference evidence="4" key="1">
    <citation type="submission" date="2021-01" db="EMBL/GenBank/DDBJ databases">
        <title>Whole genome shotgun sequence of Actinoplanes rishiriensis NBRC 108556.</title>
        <authorList>
            <person name="Komaki H."/>
            <person name="Tamura T."/>
        </authorList>
    </citation>
    <scope>NUCLEOTIDE SEQUENCE</scope>
    <source>
        <strain evidence="4">NBRC 108556</strain>
    </source>
</reference>
<gene>
    <name evidence="4" type="ORF">Ari01nite_55840</name>
</gene>
<feature type="domain" description="Periplasmic binding protein" evidence="3">
    <location>
        <begin position="110"/>
        <end position="369"/>
    </location>
</feature>
<sequence length="430" mass="46047">MRGAPNGPLSVNFRRGHYRAFGSSATAVGVAEPILAECISNRVFHDALIRAMIPCGIPAVTTWDSSERTAELQRLLAIAAAGVMIVSSLAACGSDESGDGGPSNPRVGLILPDAKSSQRWAKEPRYFRAAFAALGVPVEIQNAGGDPANFVRIGEEMINNGVKVLIIANLDSISGKAVLNRAAENDIPTIDYDRLTLNGGADYYVSFDNERIGELQGYGLTKCLRVNNAVNPMVASLNGSPTDGNATILKEGYDFVLQSRFDNGEYRRGPDQFVPDWDAAQAQQVFEQMFKQQPKINAVLAANDDIAGAVIKVLKKNKLNGKVPVTGQDATLEGLRNVLSGDQCLTIYKRVEPEAYTAASLAAKLFKGETPKVGAKLQDPESGEFIPFASIPPVPIEAEQVKDVVAEGVISKKELCTGVYVALCKEYGVE</sequence>
<dbReference type="PANTHER" id="PTHR30036">
    <property type="entry name" value="D-XYLOSE-BINDING PERIPLASMIC PROTEIN"/>
    <property type="match status" value="1"/>
</dbReference>
<dbReference type="GO" id="GO:0030246">
    <property type="term" value="F:carbohydrate binding"/>
    <property type="evidence" value="ECO:0007669"/>
    <property type="project" value="TreeGrafter"/>
</dbReference>
<keyword evidence="2" id="KW-0732">Signal</keyword>
<evidence type="ECO:0000313" key="4">
    <source>
        <dbReference type="EMBL" id="GIE98119.1"/>
    </source>
</evidence>
<dbReference type="AlphaFoldDB" id="A0A919K3I5"/>
<proteinExistence type="predicted"/>
<keyword evidence="5" id="KW-1185">Reference proteome</keyword>
<dbReference type="InterPro" id="IPR050555">
    <property type="entry name" value="Bact_Solute-Bind_Prot2"/>
</dbReference>
<dbReference type="PANTHER" id="PTHR30036:SF1">
    <property type="entry name" value="D-XYLOSE-BINDING PERIPLASMIC PROTEIN"/>
    <property type="match status" value="1"/>
</dbReference>
<dbReference type="Proteomes" id="UP000636960">
    <property type="component" value="Unassembled WGS sequence"/>
</dbReference>
<name>A0A919K3I5_9ACTN</name>
<dbReference type="GO" id="GO:0030288">
    <property type="term" value="C:outer membrane-bounded periplasmic space"/>
    <property type="evidence" value="ECO:0007669"/>
    <property type="project" value="TreeGrafter"/>
</dbReference>
<organism evidence="4 5">
    <name type="scientific">Paractinoplanes rishiriensis</name>
    <dbReference type="NCBI Taxonomy" id="1050105"/>
    <lineage>
        <taxon>Bacteria</taxon>
        <taxon>Bacillati</taxon>
        <taxon>Actinomycetota</taxon>
        <taxon>Actinomycetes</taxon>
        <taxon>Micromonosporales</taxon>
        <taxon>Micromonosporaceae</taxon>
        <taxon>Paractinoplanes</taxon>
    </lineage>
</organism>
<dbReference type="Gene3D" id="3.40.50.2300">
    <property type="match status" value="2"/>
</dbReference>
<dbReference type="Pfam" id="PF13407">
    <property type="entry name" value="Peripla_BP_4"/>
    <property type="match status" value="1"/>
</dbReference>
<comment type="caution">
    <text evidence="4">The sequence shown here is derived from an EMBL/GenBank/DDBJ whole genome shotgun (WGS) entry which is preliminary data.</text>
</comment>
<evidence type="ECO:0000256" key="2">
    <source>
        <dbReference type="ARBA" id="ARBA00022729"/>
    </source>
</evidence>
<dbReference type="InterPro" id="IPR028082">
    <property type="entry name" value="Peripla_BP_I"/>
</dbReference>
<evidence type="ECO:0000313" key="5">
    <source>
        <dbReference type="Proteomes" id="UP000636960"/>
    </source>
</evidence>
<accession>A0A919K3I5</accession>
<comment type="subcellular location">
    <subcellularLocation>
        <location evidence="1">Cell envelope</location>
    </subcellularLocation>
</comment>
<dbReference type="SUPFAM" id="SSF53822">
    <property type="entry name" value="Periplasmic binding protein-like I"/>
    <property type="match status" value="1"/>
</dbReference>